<evidence type="ECO:0000256" key="1">
    <source>
        <dbReference type="ARBA" id="ARBA00000677"/>
    </source>
</evidence>
<evidence type="ECO:0000256" key="8">
    <source>
        <dbReference type="RuleBase" id="RU003993"/>
    </source>
</evidence>
<dbReference type="CDD" id="cd06530">
    <property type="entry name" value="S26_SPase_I"/>
    <property type="match status" value="1"/>
</dbReference>
<evidence type="ECO:0000256" key="7">
    <source>
        <dbReference type="PIRSR" id="PIRSR600223-1"/>
    </source>
</evidence>
<keyword evidence="5 8" id="KW-0645">Protease</keyword>
<dbReference type="EC" id="3.4.21.89" evidence="4 8"/>
<dbReference type="InterPro" id="IPR019757">
    <property type="entry name" value="Pept_S26A_signal_pept_1_Lys-AS"/>
</dbReference>
<dbReference type="InterPro" id="IPR019756">
    <property type="entry name" value="Pept_S26A_signal_pept_1_Ser-AS"/>
</dbReference>
<dbReference type="InterPro" id="IPR019533">
    <property type="entry name" value="Peptidase_S26"/>
</dbReference>
<dbReference type="RefSeq" id="WP_018371866.1">
    <property type="nucleotide sequence ID" value="NZ_UHFR01000005.1"/>
</dbReference>
<comment type="catalytic activity">
    <reaction evidence="1 8">
        <text>Cleavage of hydrophobic, N-terminal signal or leader sequences from secreted and periplasmic proteins.</text>
        <dbReference type="EC" id="3.4.21.89"/>
    </reaction>
</comment>
<dbReference type="PROSITE" id="PS00501">
    <property type="entry name" value="SPASE_I_1"/>
    <property type="match status" value="1"/>
</dbReference>
<feature type="transmembrane region" description="Helical" evidence="8">
    <location>
        <begin position="12"/>
        <end position="34"/>
    </location>
</feature>
<keyword evidence="8" id="KW-0472">Membrane</keyword>
<dbReference type="PRINTS" id="PR00727">
    <property type="entry name" value="LEADERPTASE"/>
</dbReference>
<comment type="similarity">
    <text evidence="3 9">Belongs to the peptidase S26 family.</text>
</comment>
<evidence type="ECO:0000256" key="5">
    <source>
        <dbReference type="ARBA" id="ARBA00022670"/>
    </source>
</evidence>
<keyword evidence="6 8" id="KW-0378">Hydrolase</keyword>
<dbReference type="EMBL" id="UHFR01000005">
    <property type="protein sequence ID" value="SUN77324.1"/>
    <property type="molecule type" value="Genomic_DNA"/>
</dbReference>
<name>A0A380KZ98_9STRE</name>
<feature type="domain" description="Peptidase S26" evidence="10">
    <location>
        <begin position="11"/>
        <end position="194"/>
    </location>
</feature>
<dbReference type="GO" id="GO:0004252">
    <property type="term" value="F:serine-type endopeptidase activity"/>
    <property type="evidence" value="ECO:0007669"/>
    <property type="project" value="InterPro"/>
</dbReference>
<dbReference type="GO" id="GO:0005886">
    <property type="term" value="C:plasma membrane"/>
    <property type="evidence" value="ECO:0007669"/>
    <property type="project" value="UniProtKB-SubCell"/>
</dbReference>
<dbReference type="Gene3D" id="2.10.109.10">
    <property type="entry name" value="Umud Fragment, subunit A"/>
    <property type="match status" value="1"/>
</dbReference>
<evidence type="ECO:0000256" key="9">
    <source>
        <dbReference type="RuleBase" id="RU362042"/>
    </source>
</evidence>
<dbReference type="OrthoDB" id="9802919at2"/>
<protein>
    <recommendedName>
        <fullName evidence="4 8">Signal peptidase I</fullName>
        <ecNumber evidence="4 8">3.4.21.89</ecNumber>
    </recommendedName>
</protein>
<keyword evidence="8" id="KW-0812">Transmembrane</keyword>
<evidence type="ECO:0000256" key="4">
    <source>
        <dbReference type="ARBA" id="ARBA00013208"/>
    </source>
</evidence>
<dbReference type="PROSITE" id="PS00760">
    <property type="entry name" value="SPASE_I_2"/>
    <property type="match status" value="1"/>
</dbReference>
<dbReference type="STRING" id="1123307.GCA_000380065_01166"/>
<feature type="active site" evidence="7">
    <location>
        <position position="81"/>
    </location>
</feature>
<evidence type="ECO:0000313" key="11">
    <source>
        <dbReference type="EMBL" id="SUN77324.1"/>
    </source>
</evidence>
<evidence type="ECO:0000256" key="6">
    <source>
        <dbReference type="ARBA" id="ARBA00022801"/>
    </source>
</evidence>
<feature type="active site" evidence="7">
    <location>
        <position position="40"/>
    </location>
</feature>
<dbReference type="PANTHER" id="PTHR43390">
    <property type="entry name" value="SIGNAL PEPTIDASE I"/>
    <property type="match status" value="1"/>
</dbReference>
<evidence type="ECO:0000256" key="2">
    <source>
        <dbReference type="ARBA" id="ARBA00004401"/>
    </source>
</evidence>
<dbReference type="NCBIfam" id="TIGR02227">
    <property type="entry name" value="sigpep_I_bact"/>
    <property type="match status" value="1"/>
</dbReference>
<dbReference type="Pfam" id="PF10502">
    <property type="entry name" value="Peptidase_S26"/>
    <property type="match status" value="1"/>
</dbReference>
<proteinExistence type="inferred from homology"/>
<evidence type="ECO:0000259" key="10">
    <source>
        <dbReference type="Pfam" id="PF10502"/>
    </source>
</evidence>
<keyword evidence="12" id="KW-1185">Reference proteome</keyword>
<accession>A0A380KZ98</accession>
<comment type="subcellular location">
    <subcellularLocation>
        <location evidence="2">Cell membrane</location>
        <topology evidence="2">Single-pass type II membrane protein</topology>
    </subcellularLocation>
    <subcellularLocation>
        <location evidence="9">Membrane</location>
        <topology evidence="9">Single-pass type II membrane protein</topology>
    </subcellularLocation>
</comment>
<evidence type="ECO:0000313" key="12">
    <source>
        <dbReference type="Proteomes" id="UP000254634"/>
    </source>
</evidence>
<sequence>MKNFSLKKFLKEWLGFIIFMTLLLTSRLFLWATVTVEGHSMDPTLANKEMLLVVKHLPVNRYDIVVAKETDEQGKEKDIIKRVVGMPGDTITYKNDKLYINNKETDEPYLADYLKKFKKDKLQSTYSYNAYFQELAQLAEAFTVDNEGKSSFTIQVPEGQYLLLGDDRIVSKDSRAVGTFSKKQIIGEAKFRFWPFNRIGTIK</sequence>
<dbReference type="GO" id="GO:0006465">
    <property type="term" value="P:signal peptide processing"/>
    <property type="evidence" value="ECO:0007669"/>
    <property type="project" value="InterPro"/>
</dbReference>
<dbReference type="InterPro" id="IPR036286">
    <property type="entry name" value="LexA/Signal_pep-like_sf"/>
</dbReference>
<organism evidence="11 12">
    <name type="scientific">Streptococcus massiliensis</name>
    <dbReference type="NCBI Taxonomy" id="313439"/>
    <lineage>
        <taxon>Bacteria</taxon>
        <taxon>Bacillati</taxon>
        <taxon>Bacillota</taxon>
        <taxon>Bacilli</taxon>
        <taxon>Lactobacillales</taxon>
        <taxon>Streptococcaceae</taxon>
        <taxon>Streptococcus</taxon>
    </lineage>
</organism>
<dbReference type="AlphaFoldDB" id="A0A380KZ98"/>
<dbReference type="InterPro" id="IPR000223">
    <property type="entry name" value="Pept_S26A_signal_pept_1"/>
</dbReference>
<reference evidence="11" key="1">
    <citation type="submission" date="2018-06" db="EMBL/GenBank/DDBJ databases">
        <authorList>
            <consortium name="Pathogen Informatics"/>
            <person name="Doyle S."/>
        </authorList>
    </citation>
    <scope>NUCLEOTIDE SEQUENCE [LARGE SCALE GENOMIC DNA]</scope>
    <source>
        <strain evidence="11">NCTC13765</strain>
    </source>
</reference>
<dbReference type="GO" id="GO:0009003">
    <property type="term" value="F:signal peptidase activity"/>
    <property type="evidence" value="ECO:0007669"/>
    <property type="project" value="UniProtKB-EC"/>
</dbReference>
<dbReference type="Proteomes" id="UP000254634">
    <property type="component" value="Unassembled WGS sequence"/>
</dbReference>
<evidence type="ECO:0000256" key="3">
    <source>
        <dbReference type="ARBA" id="ARBA00009370"/>
    </source>
</evidence>
<keyword evidence="8" id="KW-1133">Transmembrane helix</keyword>
<gene>
    <name evidence="11" type="primary">spi</name>
    <name evidence="11" type="ORF">NCTC13765_01842</name>
</gene>
<dbReference type="PANTHER" id="PTHR43390:SF1">
    <property type="entry name" value="CHLOROPLAST PROCESSING PEPTIDASE"/>
    <property type="match status" value="1"/>
</dbReference>
<dbReference type="SUPFAM" id="SSF51306">
    <property type="entry name" value="LexA/Signal peptidase"/>
    <property type="match status" value="1"/>
</dbReference>